<evidence type="ECO:0000313" key="2">
    <source>
        <dbReference type="Proteomes" id="UP001530315"/>
    </source>
</evidence>
<dbReference type="Proteomes" id="UP001530315">
    <property type="component" value="Unassembled WGS sequence"/>
</dbReference>
<protein>
    <submittedName>
        <fullName evidence="1">Uncharacterized protein</fullName>
    </submittedName>
</protein>
<comment type="caution">
    <text evidence="1">The sequence shown here is derived from an EMBL/GenBank/DDBJ whole genome shotgun (WGS) entry which is preliminary data.</text>
</comment>
<dbReference type="EMBL" id="JALLAZ020001216">
    <property type="protein sequence ID" value="KAL3778453.1"/>
    <property type="molecule type" value="Genomic_DNA"/>
</dbReference>
<keyword evidence="2" id="KW-1185">Reference proteome</keyword>
<organism evidence="1 2">
    <name type="scientific">Stephanodiscus triporus</name>
    <dbReference type="NCBI Taxonomy" id="2934178"/>
    <lineage>
        <taxon>Eukaryota</taxon>
        <taxon>Sar</taxon>
        <taxon>Stramenopiles</taxon>
        <taxon>Ochrophyta</taxon>
        <taxon>Bacillariophyta</taxon>
        <taxon>Coscinodiscophyceae</taxon>
        <taxon>Thalassiosirophycidae</taxon>
        <taxon>Stephanodiscales</taxon>
        <taxon>Stephanodiscaceae</taxon>
        <taxon>Stephanodiscus</taxon>
    </lineage>
</organism>
<sequence>MKSVSFVNHYARYELLTADLSVGYMRDLDLRSLLKLFDKREDLEPLLELDVRALFLNIYYYRFWDE</sequence>
<gene>
    <name evidence="1" type="ORF">ACHAW5_001772</name>
</gene>
<evidence type="ECO:0000313" key="1">
    <source>
        <dbReference type="EMBL" id="KAL3778453.1"/>
    </source>
</evidence>
<reference evidence="1 2" key="1">
    <citation type="submission" date="2024-10" db="EMBL/GenBank/DDBJ databases">
        <title>Updated reference genomes for cyclostephanoid diatoms.</title>
        <authorList>
            <person name="Roberts W.R."/>
            <person name="Alverson A.J."/>
        </authorList>
    </citation>
    <scope>NUCLEOTIDE SEQUENCE [LARGE SCALE GENOMIC DNA]</scope>
    <source>
        <strain evidence="1 2">AJA276-08</strain>
    </source>
</reference>
<name>A0ABD3NR62_9STRA</name>
<dbReference type="AlphaFoldDB" id="A0ABD3NR62"/>
<proteinExistence type="predicted"/>
<accession>A0ABD3NR62</accession>